<evidence type="ECO:0000256" key="3">
    <source>
        <dbReference type="SAM" id="SignalP"/>
    </source>
</evidence>
<keyword evidence="3" id="KW-0732">Signal</keyword>
<keyword evidence="5" id="KW-1185">Reference proteome</keyword>
<dbReference type="Pfam" id="PF13855">
    <property type="entry name" value="LRR_8"/>
    <property type="match status" value="2"/>
</dbReference>
<proteinExistence type="predicted"/>
<dbReference type="Proteomes" id="UP000324832">
    <property type="component" value="Unassembled WGS sequence"/>
</dbReference>
<dbReference type="EMBL" id="FZQP02005543">
    <property type="protein sequence ID" value="VVD01693.1"/>
    <property type="molecule type" value="Genomic_DNA"/>
</dbReference>
<dbReference type="AlphaFoldDB" id="A0A5E4QVG0"/>
<gene>
    <name evidence="4" type="ORF">LSINAPIS_LOCUS12048</name>
</gene>
<dbReference type="SMART" id="SM00369">
    <property type="entry name" value="LRR_TYP"/>
    <property type="match status" value="8"/>
</dbReference>
<evidence type="ECO:0008006" key="6">
    <source>
        <dbReference type="Google" id="ProtNLM"/>
    </source>
</evidence>
<keyword evidence="2" id="KW-0677">Repeat</keyword>
<evidence type="ECO:0000256" key="1">
    <source>
        <dbReference type="ARBA" id="ARBA00022614"/>
    </source>
</evidence>
<reference evidence="4 5" key="1">
    <citation type="submission" date="2017-07" db="EMBL/GenBank/DDBJ databases">
        <authorList>
            <person name="Talla V."/>
            <person name="Backstrom N."/>
        </authorList>
    </citation>
    <scope>NUCLEOTIDE SEQUENCE [LARGE SCALE GENOMIC DNA]</scope>
</reference>
<evidence type="ECO:0000256" key="2">
    <source>
        <dbReference type="ARBA" id="ARBA00022737"/>
    </source>
</evidence>
<dbReference type="OrthoDB" id="27267at2759"/>
<feature type="signal peptide" evidence="3">
    <location>
        <begin position="1"/>
        <end position="23"/>
    </location>
</feature>
<evidence type="ECO:0000313" key="4">
    <source>
        <dbReference type="EMBL" id="VVD01693.1"/>
    </source>
</evidence>
<dbReference type="PROSITE" id="PS51450">
    <property type="entry name" value="LRR"/>
    <property type="match status" value="1"/>
</dbReference>
<protein>
    <recommendedName>
        <fullName evidence="6">LRRCT domain-containing protein</fullName>
    </recommendedName>
</protein>
<dbReference type="SUPFAM" id="SSF52058">
    <property type="entry name" value="L domain-like"/>
    <property type="match status" value="1"/>
</dbReference>
<evidence type="ECO:0000313" key="5">
    <source>
        <dbReference type="Proteomes" id="UP000324832"/>
    </source>
</evidence>
<dbReference type="PANTHER" id="PTHR24366:SF164">
    <property type="entry name" value="CONNECTIN-LIKE PROTEIN"/>
    <property type="match status" value="1"/>
</dbReference>
<dbReference type="InterPro" id="IPR032675">
    <property type="entry name" value="LRR_dom_sf"/>
</dbReference>
<sequence>MMERLSKYLIIITSLMTIKLTITESKNNTKSKIDRRFYQMPVFINVCDIVDRRSKVHCYCDSNKPKLATRADCWIFSGELPEDDPIWPSFTSQSELEELIFNVRTDDALTFIPAKAIVRLDKLKYILIQFGTIKRIPPYAFTNSSTVRQIVLKSNKISVLEKHSFSQLMMLSNLSLDDNQITELRRDVFFNLPNLHILHLSNNNLSLLHEGCFKHLNNLIELKLDSNYISVVTKEMLEGLENLSRLNLRSNKLTMIGNLAFSELWGLKELMLDNNAIEYISERAFGGLLQLRKLTLSGNKLTSFYENILEDIRSLSILDLRDNLLTTISYETIRPVVENDKSLSAVVYLDGNPFTCNCRLSWIYALRNETKDNNLRHALDKITCIDDVVIENTAKIQTKEDIDSANVLADDSYDYYDKNEEDNAEREKIKFDKSIKLVDLPVEKLPCPKDILQSIEESYGHPIQNEIRLKAFSNNARNLPSILLILILVIFV</sequence>
<name>A0A5E4QVG0_9NEOP</name>
<feature type="chain" id="PRO_5022770031" description="LRRCT domain-containing protein" evidence="3">
    <location>
        <begin position="24"/>
        <end position="492"/>
    </location>
</feature>
<dbReference type="Gene3D" id="3.80.10.10">
    <property type="entry name" value="Ribonuclease Inhibitor"/>
    <property type="match status" value="2"/>
</dbReference>
<dbReference type="InterPro" id="IPR001611">
    <property type="entry name" value="Leu-rich_rpt"/>
</dbReference>
<dbReference type="PANTHER" id="PTHR24366">
    <property type="entry name" value="IG(IMMUNOGLOBULIN) AND LRR(LEUCINE RICH REPEAT) DOMAINS"/>
    <property type="match status" value="1"/>
</dbReference>
<accession>A0A5E4QVG0</accession>
<keyword evidence="1" id="KW-0433">Leucine-rich repeat</keyword>
<dbReference type="InterPro" id="IPR003591">
    <property type="entry name" value="Leu-rich_rpt_typical-subtyp"/>
</dbReference>
<dbReference type="FunFam" id="3.80.10.10:FF:001164">
    <property type="entry name" value="GH01279p"/>
    <property type="match status" value="1"/>
</dbReference>
<organism evidence="4 5">
    <name type="scientific">Leptidea sinapis</name>
    <dbReference type="NCBI Taxonomy" id="189913"/>
    <lineage>
        <taxon>Eukaryota</taxon>
        <taxon>Metazoa</taxon>
        <taxon>Ecdysozoa</taxon>
        <taxon>Arthropoda</taxon>
        <taxon>Hexapoda</taxon>
        <taxon>Insecta</taxon>
        <taxon>Pterygota</taxon>
        <taxon>Neoptera</taxon>
        <taxon>Endopterygota</taxon>
        <taxon>Lepidoptera</taxon>
        <taxon>Glossata</taxon>
        <taxon>Ditrysia</taxon>
        <taxon>Papilionoidea</taxon>
        <taxon>Pieridae</taxon>
        <taxon>Dismorphiinae</taxon>
        <taxon>Leptidea</taxon>
    </lineage>
</organism>